<comment type="caution">
    <text evidence="1">The sequence shown here is derived from an EMBL/GenBank/DDBJ whole genome shotgun (WGS) entry which is preliminary data.</text>
</comment>
<organism evidence="1 2">
    <name type="scientific">Paraburkholderia bryophila</name>
    <dbReference type="NCBI Taxonomy" id="420952"/>
    <lineage>
        <taxon>Bacteria</taxon>
        <taxon>Pseudomonadati</taxon>
        <taxon>Pseudomonadota</taxon>
        <taxon>Betaproteobacteria</taxon>
        <taxon>Burkholderiales</taxon>
        <taxon>Burkholderiaceae</taxon>
        <taxon>Paraburkholderia</taxon>
    </lineage>
</organism>
<protein>
    <submittedName>
        <fullName evidence="1">Phage tail protein X</fullName>
    </submittedName>
</protein>
<evidence type="ECO:0000313" key="1">
    <source>
        <dbReference type="EMBL" id="RAS16068.1"/>
    </source>
</evidence>
<dbReference type="Pfam" id="PF05489">
    <property type="entry name" value="Phage_tail_X"/>
    <property type="match status" value="1"/>
</dbReference>
<evidence type="ECO:0000313" key="2">
    <source>
        <dbReference type="Proteomes" id="UP000248918"/>
    </source>
</evidence>
<proteinExistence type="predicted"/>
<name>A0A329B5T7_9BURK</name>
<sequence length="68" mass="7266">MIVLAQQGDTVDALCWRHYGRTDGTVEAVLEANAGLADLGVILPIDTPVFLPELASVNTSTPLLQLFD</sequence>
<dbReference type="RefSeq" id="WP_111935875.1">
    <property type="nucleotide sequence ID" value="NZ_CADFFP010000048.1"/>
</dbReference>
<accession>A0A329B5T7</accession>
<dbReference type="Proteomes" id="UP000248918">
    <property type="component" value="Unassembled WGS sequence"/>
</dbReference>
<reference evidence="1 2" key="1">
    <citation type="submission" date="2018-06" db="EMBL/GenBank/DDBJ databases">
        <title>Genomic Encyclopedia of Type Strains, Phase III (KMG-III): the genomes of soil and plant-associated and newly described type strains.</title>
        <authorList>
            <person name="Whitman W."/>
        </authorList>
    </citation>
    <scope>NUCLEOTIDE SEQUENCE [LARGE SCALE GENOMIC DNA]</scope>
    <source>
        <strain evidence="1 2">LMG 23644</strain>
    </source>
</reference>
<dbReference type="InterPro" id="IPR008861">
    <property type="entry name" value="GpX-like"/>
</dbReference>
<dbReference type="OrthoDB" id="8759063at2"/>
<gene>
    <name evidence="1" type="ORF">BX591_15125</name>
</gene>
<dbReference type="AlphaFoldDB" id="A0A329B5T7"/>
<dbReference type="EMBL" id="QLTK01000051">
    <property type="protein sequence ID" value="RAS16068.1"/>
    <property type="molecule type" value="Genomic_DNA"/>
</dbReference>